<feature type="domain" description="Potassium channel" evidence="9">
    <location>
        <begin position="256"/>
        <end position="339"/>
    </location>
</feature>
<evidence type="ECO:0000313" key="10">
    <source>
        <dbReference type="EMBL" id="CAH3045648.1"/>
    </source>
</evidence>
<evidence type="ECO:0000256" key="8">
    <source>
        <dbReference type="SAM" id="Phobius"/>
    </source>
</evidence>
<evidence type="ECO:0000313" key="11">
    <source>
        <dbReference type="Proteomes" id="UP001159405"/>
    </source>
</evidence>
<evidence type="ECO:0000256" key="6">
    <source>
        <dbReference type="ARBA" id="ARBA00023136"/>
    </source>
</evidence>
<dbReference type="InterPro" id="IPR028325">
    <property type="entry name" value="VG_K_chnl"/>
</dbReference>
<evidence type="ECO:0000256" key="5">
    <source>
        <dbReference type="ARBA" id="ARBA00023065"/>
    </source>
</evidence>
<dbReference type="EMBL" id="CALNXK010000013">
    <property type="protein sequence ID" value="CAH3045648.1"/>
    <property type="molecule type" value="Genomic_DNA"/>
</dbReference>
<name>A0ABN8N8W6_9CNID</name>
<reference evidence="10 11" key="1">
    <citation type="submission" date="2022-05" db="EMBL/GenBank/DDBJ databases">
        <authorList>
            <consortium name="Genoscope - CEA"/>
            <person name="William W."/>
        </authorList>
    </citation>
    <scope>NUCLEOTIDE SEQUENCE [LARGE SCALE GENOMIC DNA]</scope>
</reference>
<evidence type="ECO:0000256" key="4">
    <source>
        <dbReference type="ARBA" id="ARBA00022989"/>
    </source>
</evidence>
<evidence type="ECO:0000256" key="2">
    <source>
        <dbReference type="ARBA" id="ARBA00022448"/>
    </source>
</evidence>
<comment type="subcellular location">
    <subcellularLocation>
        <location evidence="1">Membrane</location>
        <topology evidence="1">Multi-pass membrane protein</topology>
    </subcellularLocation>
</comment>
<evidence type="ECO:0000256" key="7">
    <source>
        <dbReference type="ARBA" id="ARBA00023303"/>
    </source>
</evidence>
<feature type="transmembrane region" description="Helical" evidence="8">
    <location>
        <begin position="248"/>
        <end position="269"/>
    </location>
</feature>
<feature type="transmembrane region" description="Helical" evidence="8">
    <location>
        <begin position="478"/>
        <end position="499"/>
    </location>
</feature>
<keyword evidence="6 8" id="KW-0472">Membrane</keyword>
<dbReference type="SUPFAM" id="SSF81324">
    <property type="entry name" value="Voltage-gated potassium channels"/>
    <property type="match status" value="1"/>
</dbReference>
<dbReference type="PANTHER" id="PTHR11537">
    <property type="entry name" value="VOLTAGE-GATED POTASSIUM CHANNEL"/>
    <property type="match status" value="1"/>
</dbReference>
<keyword evidence="4 8" id="KW-1133">Transmembrane helix</keyword>
<keyword evidence="3 8" id="KW-0812">Transmembrane</keyword>
<gene>
    <name evidence="10" type="ORF">PLOB_00006525</name>
</gene>
<proteinExistence type="predicted"/>
<evidence type="ECO:0000259" key="9">
    <source>
        <dbReference type="Pfam" id="PF07885"/>
    </source>
</evidence>
<dbReference type="PANTHER" id="PTHR11537:SF252">
    <property type="entry name" value="POTASSIUM VOLTAGE-GATED CHANNEL PROTEIN SHAW"/>
    <property type="match status" value="1"/>
</dbReference>
<keyword evidence="5" id="KW-0406">Ion transport</keyword>
<accession>A0ABN8N8W6</accession>
<protein>
    <recommendedName>
        <fullName evidence="9">Potassium channel domain-containing protein</fullName>
    </recommendedName>
</protein>
<dbReference type="Gene3D" id="1.10.287.70">
    <property type="match status" value="1"/>
</dbReference>
<dbReference type="Pfam" id="PF07885">
    <property type="entry name" value="Ion_trans_2"/>
    <property type="match status" value="1"/>
</dbReference>
<dbReference type="Proteomes" id="UP001159405">
    <property type="component" value="Unassembled WGS sequence"/>
</dbReference>
<keyword evidence="7" id="KW-0407">Ion channel</keyword>
<dbReference type="PRINTS" id="PR00169">
    <property type="entry name" value="KCHANNEL"/>
</dbReference>
<comment type="caution">
    <text evidence="10">The sequence shown here is derived from an EMBL/GenBank/DDBJ whole genome shotgun (WGS) entry which is preliminary data.</text>
</comment>
<sequence length="554" mass="63680">MVIIISVVCENLLTICWIYKRRLQEHQGKCAVAISLFLPGDTMKRTTALVFIIILVSGDGRDVTKRAIGCKELCNPTNASINLTEAFQQCCNEAEEYVLPMQFYNFSCRKLIIDSYESNRSQINVTTIKSECCKNVTDNDFTARRNTSSKCRFINVTWGRVKFEKKYDLVEGAWKKETWLFFLKMVSQKCLENSTVGRGSVNISYTYPYYTNNKSKTVFSYKSPLAYLVEKKQCFSMFTVVYASFSRMWITLFLCVTWTLISGVIIWLLDHKINQRQFPLSFWRGVREGAWWALVTMTTVGYGDKTPKSLLARIYSAVWMIVGMIILSMFTAEVTSRMTSEELMPHHMYLGKKVILLPFILLWAQGMIEEINFTGSLTRDLEKGTHGIERIVLHDCEEFDEGTNEKFQFVRALRNHYVGIFLKGAPRGVRSCVKDMVEEHHHVNESFEDAPECEKNSTIDMTEYGSRKGLDHRDVPSIIMYVSTALLVLMFVAGCVWDLRKTRNLPREKEGNAGDHGSVEMNATEEEIEIRVIKEDKDVRRSLKAASTTEVQIE</sequence>
<keyword evidence="2" id="KW-0813">Transport</keyword>
<evidence type="ECO:0000256" key="3">
    <source>
        <dbReference type="ARBA" id="ARBA00022692"/>
    </source>
</evidence>
<dbReference type="InterPro" id="IPR013099">
    <property type="entry name" value="K_chnl_dom"/>
</dbReference>
<organism evidence="10 11">
    <name type="scientific">Porites lobata</name>
    <dbReference type="NCBI Taxonomy" id="104759"/>
    <lineage>
        <taxon>Eukaryota</taxon>
        <taxon>Metazoa</taxon>
        <taxon>Cnidaria</taxon>
        <taxon>Anthozoa</taxon>
        <taxon>Hexacorallia</taxon>
        <taxon>Scleractinia</taxon>
        <taxon>Fungiina</taxon>
        <taxon>Poritidae</taxon>
        <taxon>Porites</taxon>
    </lineage>
</organism>
<feature type="transmembrane region" description="Helical" evidence="8">
    <location>
        <begin position="310"/>
        <end position="330"/>
    </location>
</feature>
<evidence type="ECO:0000256" key="1">
    <source>
        <dbReference type="ARBA" id="ARBA00004141"/>
    </source>
</evidence>
<keyword evidence="11" id="KW-1185">Reference proteome</keyword>